<dbReference type="InterPro" id="IPR020596">
    <property type="entry name" value="rRNA_Ade_Mease_Trfase_CS"/>
</dbReference>
<dbReference type="InterPro" id="IPR029063">
    <property type="entry name" value="SAM-dependent_MTases_sf"/>
</dbReference>
<keyword evidence="3 7" id="KW-0489">Methyltransferase</keyword>
<dbReference type="Pfam" id="PF00398">
    <property type="entry name" value="RrnaAD"/>
    <property type="match status" value="1"/>
</dbReference>
<dbReference type="GO" id="GO:0003723">
    <property type="term" value="F:RNA binding"/>
    <property type="evidence" value="ECO:0007669"/>
    <property type="project" value="UniProtKB-UniRule"/>
</dbReference>
<reference evidence="10 11" key="1">
    <citation type="submission" date="2017-09" db="EMBL/GenBank/DDBJ databases">
        <title>Depth-based differentiation of microbial function through sediment-hosted aquifers and enrichment of novel symbionts in the deep terrestrial subsurface.</title>
        <authorList>
            <person name="Probst A.J."/>
            <person name="Ladd B."/>
            <person name="Jarett J.K."/>
            <person name="Geller-Mcgrath D.E."/>
            <person name="Sieber C.M."/>
            <person name="Emerson J.B."/>
            <person name="Anantharaman K."/>
            <person name="Thomas B.C."/>
            <person name="Malmstrom R."/>
            <person name="Stieglmeier M."/>
            <person name="Klingl A."/>
            <person name="Woyke T."/>
            <person name="Ryan C.M."/>
            <person name="Banfield J.F."/>
        </authorList>
    </citation>
    <scope>NUCLEOTIDE SEQUENCE [LARGE SCALE GENOMIC DNA]</scope>
    <source>
        <strain evidence="10">CG11_big_fil_rev_8_21_14_0_20_39_10</strain>
    </source>
</reference>
<dbReference type="NCBIfam" id="TIGR00755">
    <property type="entry name" value="ksgA"/>
    <property type="match status" value="1"/>
</dbReference>
<dbReference type="HAMAP" id="MF_00607">
    <property type="entry name" value="16SrRNA_methyltr_A"/>
    <property type="match status" value="1"/>
</dbReference>
<dbReference type="InterPro" id="IPR020598">
    <property type="entry name" value="rRNA_Ade_methylase_Trfase_N"/>
</dbReference>
<evidence type="ECO:0000256" key="6">
    <source>
        <dbReference type="ARBA" id="ARBA00022884"/>
    </source>
</evidence>
<keyword evidence="4 7" id="KW-0808">Transferase</keyword>
<dbReference type="PANTHER" id="PTHR11727:SF7">
    <property type="entry name" value="DIMETHYLADENOSINE TRANSFERASE-RELATED"/>
    <property type="match status" value="1"/>
</dbReference>
<protein>
    <recommendedName>
        <fullName evidence="7">Ribosomal RNA small subunit methyltransferase A</fullName>
        <ecNumber evidence="7">2.1.1.182</ecNumber>
    </recommendedName>
    <alternativeName>
        <fullName evidence="7">16S rRNA (adenine(1518)-N(6)/adenine(1519)-N(6))-dimethyltransferase</fullName>
    </alternativeName>
    <alternativeName>
        <fullName evidence="7">16S rRNA dimethyladenosine transferase</fullName>
    </alternativeName>
    <alternativeName>
        <fullName evidence="7">16S rRNA dimethylase</fullName>
    </alternativeName>
    <alternativeName>
        <fullName evidence="7">S-adenosylmethionine-6-N', N'-adenosyl(rRNA) dimethyltransferase</fullName>
    </alternativeName>
</protein>
<feature type="binding site" evidence="7 8">
    <location>
        <position position="100"/>
    </location>
    <ligand>
        <name>S-adenosyl-L-methionine</name>
        <dbReference type="ChEBI" id="CHEBI:59789"/>
    </ligand>
</feature>
<comment type="caution">
    <text evidence="7 8">Lacks conserved residue(s) required for the propagation of feature annotation.</text>
</comment>
<dbReference type="Gene3D" id="3.40.50.150">
    <property type="entry name" value="Vaccinia Virus protein VP39"/>
    <property type="match status" value="1"/>
</dbReference>
<dbReference type="InterPro" id="IPR023165">
    <property type="entry name" value="rRNA_Ade_diMease-like_C"/>
</dbReference>
<dbReference type="SUPFAM" id="SSF53335">
    <property type="entry name" value="S-adenosyl-L-methionine-dependent methyltransferases"/>
    <property type="match status" value="1"/>
</dbReference>
<evidence type="ECO:0000256" key="5">
    <source>
        <dbReference type="ARBA" id="ARBA00022691"/>
    </source>
</evidence>
<feature type="binding site" evidence="7 8">
    <location>
        <position position="27"/>
    </location>
    <ligand>
        <name>S-adenosyl-L-methionine</name>
        <dbReference type="ChEBI" id="CHEBI:59789"/>
    </ligand>
</feature>
<evidence type="ECO:0000259" key="9">
    <source>
        <dbReference type="SMART" id="SM00650"/>
    </source>
</evidence>
<dbReference type="FunFam" id="3.40.50.150:FF:000023">
    <property type="entry name" value="Ribosomal RNA small subunit methyltransferase A"/>
    <property type="match status" value="1"/>
</dbReference>
<dbReference type="GO" id="GO:0052908">
    <property type="term" value="F:16S rRNA (adenine(1518)-N(6)/adenine(1519)-N(6))-dimethyltransferase activity"/>
    <property type="evidence" value="ECO:0007669"/>
    <property type="project" value="UniProtKB-EC"/>
</dbReference>
<dbReference type="PANTHER" id="PTHR11727">
    <property type="entry name" value="DIMETHYLADENOSINE TRANSFERASE"/>
    <property type="match status" value="1"/>
</dbReference>
<keyword evidence="1 7" id="KW-0963">Cytoplasm</keyword>
<sequence length="288" mass="32441">MDLLKKTKQLCQEHDIKPARSRGQSFLISEDVYDKIIQAADLKPDDTILEVGPGLGFLTERLAKAAKQVVAVEIDKKLVQVLEKRLKEQGIGNVEVVKEDILKISAKELSSGYPELSSERCYKIAANLPYNITSIFLRKFLSGEQKPKSMTLMLQKEVAERIVAKPGKMSLLSVSVQFYAEPKIVEQVGKENFWPEPEVDSAVVNLTPHPPLIRKERGSEKEFFRLVKFGFSARRKMLKNNLAGGLRISQDKAEDLIKKAGFNPKARAQELSVKDWIKLFGEFEGNVV</sequence>
<evidence type="ECO:0000313" key="10">
    <source>
        <dbReference type="EMBL" id="PIR13914.1"/>
    </source>
</evidence>
<dbReference type="PROSITE" id="PS51689">
    <property type="entry name" value="SAM_RNA_A_N6_MT"/>
    <property type="match status" value="1"/>
</dbReference>
<feature type="domain" description="Ribosomal RNA adenine methylase transferase N-terminal" evidence="9">
    <location>
        <begin position="32"/>
        <end position="210"/>
    </location>
</feature>
<dbReference type="EC" id="2.1.1.182" evidence="7"/>
<evidence type="ECO:0000256" key="1">
    <source>
        <dbReference type="ARBA" id="ARBA00022490"/>
    </source>
</evidence>
<comment type="similarity">
    <text evidence="7">Belongs to the class I-like SAM-binding methyltransferase superfamily. rRNA adenine N(6)-methyltransferase family. RsmA subfamily.</text>
</comment>
<comment type="caution">
    <text evidence="10">The sequence shown here is derived from an EMBL/GenBank/DDBJ whole genome shotgun (WGS) entry which is preliminary data.</text>
</comment>
<dbReference type="InterPro" id="IPR001737">
    <property type="entry name" value="KsgA/Erm"/>
</dbReference>
<dbReference type="CDD" id="cd02440">
    <property type="entry name" value="AdoMet_MTases"/>
    <property type="match status" value="1"/>
</dbReference>
<accession>A0A2M6KA65</accession>
<feature type="binding site" evidence="7 8">
    <location>
        <position position="127"/>
    </location>
    <ligand>
        <name>S-adenosyl-L-methionine</name>
        <dbReference type="ChEBI" id="CHEBI:59789"/>
    </ligand>
</feature>
<comment type="subcellular location">
    <subcellularLocation>
        <location evidence="7">Cytoplasm</location>
    </subcellularLocation>
</comment>
<evidence type="ECO:0000256" key="7">
    <source>
        <dbReference type="HAMAP-Rule" id="MF_00607"/>
    </source>
</evidence>
<evidence type="ECO:0000256" key="2">
    <source>
        <dbReference type="ARBA" id="ARBA00022552"/>
    </source>
</evidence>
<dbReference type="InterPro" id="IPR011530">
    <property type="entry name" value="rRNA_adenine_dimethylase"/>
</dbReference>
<comment type="catalytic activity">
    <reaction evidence="7">
        <text>adenosine(1518)/adenosine(1519) in 16S rRNA + 4 S-adenosyl-L-methionine = N(6)-dimethyladenosine(1518)/N(6)-dimethyladenosine(1519) in 16S rRNA + 4 S-adenosyl-L-homocysteine + 4 H(+)</text>
        <dbReference type="Rhea" id="RHEA:19609"/>
        <dbReference type="Rhea" id="RHEA-COMP:10232"/>
        <dbReference type="Rhea" id="RHEA-COMP:10233"/>
        <dbReference type="ChEBI" id="CHEBI:15378"/>
        <dbReference type="ChEBI" id="CHEBI:57856"/>
        <dbReference type="ChEBI" id="CHEBI:59789"/>
        <dbReference type="ChEBI" id="CHEBI:74411"/>
        <dbReference type="ChEBI" id="CHEBI:74493"/>
        <dbReference type="EC" id="2.1.1.182"/>
    </reaction>
</comment>
<proteinExistence type="inferred from homology"/>
<dbReference type="Gene3D" id="1.10.8.100">
    <property type="entry name" value="Ribosomal RNA adenine dimethylase-like, domain 2"/>
    <property type="match status" value="1"/>
</dbReference>
<keyword evidence="6 7" id="KW-0694">RNA-binding</keyword>
<feature type="binding site" evidence="7 8">
    <location>
        <position position="52"/>
    </location>
    <ligand>
        <name>S-adenosyl-L-methionine</name>
        <dbReference type="ChEBI" id="CHEBI:59789"/>
    </ligand>
</feature>
<dbReference type="GO" id="GO:0005829">
    <property type="term" value="C:cytosol"/>
    <property type="evidence" value="ECO:0007669"/>
    <property type="project" value="TreeGrafter"/>
</dbReference>
<dbReference type="EMBL" id="PCWW01000011">
    <property type="protein sequence ID" value="PIR13914.1"/>
    <property type="molecule type" value="Genomic_DNA"/>
</dbReference>
<evidence type="ECO:0000256" key="4">
    <source>
        <dbReference type="ARBA" id="ARBA00022679"/>
    </source>
</evidence>
<dbReference type="SMART" id="SM00650">
    <property type="entry name" value="rADc"/>
    <property type="match status" value="1"/>
</dbReference>
<evidence type="ECO:0000256" key="8">
    <source>
        <dbReference type="PROSITE-ProRule" id="PRU01026"/>
    </source>
</evidence>
<organism evidence="10 11">
    <name type="scientific">Candidatus Falkowbacteria bacterium CG11_big_fil_rev_8_21_14_0_20_39_10</name>
    <dbReference type="NCBI Taxonomy" id="1974570"/>
    <lineage>
        <taxon>Bacteria</taxon>
        <taxon>Candidatus Falkowiibacteriota</taxon>
    </lineage>
</organism>
<comment type="function">
    <text evidence="7">Specifically dimethylates two adjacent adenosines (A1518 and A1519) in the loop of a conserved hairpin near the 3'-end of 16S rRNA in the 30S particle. May play a critical role in biogenesis of 30S subunits.</text>
</comment>
<keyword evidence="2 7" id="KW-0698">rRNA processing</keyword>
<dbReference type="AlphaFoldDB" id="A0A2M6KA65"/>
<keyword evidence="5 7" id="KW-0949">S-adenosyl-L-methionine</keyword>
<evidence type="ECO:0000256" key="3">
    <source>
        <dbReference type="ARBA" id="ARBA00022603"/>
    </source>
</evidence>
<name>A0A2M6KA65_9BACT</name>
<dbReference type="PROSITE" id="PS01131">
    <property type="entry name" value="RRNA_A_DIMETH"/>
    <property type="match status" value="1"/>
</dbReference>
<feature type="binding site" evidence="7 8">
    <location>
        <position position="73"/>
    </location>
    <ligand>
        <name>S-adenosyl-L-methionine</name>
        <dbReference type="ChEBI" id="CHEBI:59789"/>
    </ligand>
</feature>
<evidence type="ECO:0000313" key="11">
    <source>
        <dbReference type="Proteomes" id="UP000230869"/>
    </source>
</evidence>
<gene>
    <name evidence="7 10" type="primary">rsmA</name>
    <name evidence="7" type="synonym">ksgA</name>
    <name evidence="10" type="ORF">COV49_00675</name>
</gene>
<dbReference type="Proteomes" id="UP000230869">
    <property type="component" value="Unassembled WGS sequence"/>
</dbReference>